<comment type="caution">
    <text evidence="3">The sequence shown here is derived from an EMBL/GenBank/DDBJ whole genome shotgun (WGS) entry which is preliminary data.</text>
</comment>
<feature type="chain" id="PRO_5045237095" evidence="2">
    <location>
        <begin position="25"/>
        <end position="367"/>
    </location>
</feature>
<organism evidence="3 4">
    <name type="scientific">Paractinoplanes durhamensis</name>
    <dbReference type="NCBI Taxonomy" id="113563"/>
    <lineage>
        <taxon>Bacteria</taxon>
        <taxon>Bacillati</taxon>
        <taxon>Actinomycetota</taxon>
        <taxon>Actinomycetes</taxon>
        <taxon>Micromonosporales</taxon>
        <taxon>Micromonosporaceae</taxon>
        <taxon>Paractinoplanes</taxon>
    </lineage>
</organism>
<accession>A0ABQ3YSV6</accession>
<evidence type="ECO:0000313" key="3">
    <source>
        <dbReference type="EMBL" id="GIE00663.1"/>
    </source>
</evidence>
<reference evidence="3 4" key="1">
    <citation type="submission" date="2021-01" db="EMBL/GenBank/DDBJ databases">
        <title>Whole genome shotgun sequence of Actinoplanes durhamensis NBRC 14914.</title>
        <authorList>
            <person name="Komaki H."/>
            <person name="Tamura T."/>
        </authorList>
    </citation>
    <scope>NUCLEOTIDE SEQUENCE [LARGE SCALE GENOMIC DNA]</scope>
    <source>
        <strain evidence="3 4">NBRC 14914</strain>
    </source>
</reference>
<name>A0ABQ3YSV6_9ACTN</name>
<feature type="signal peptide" evidence="2">
    <location>
        <begin position="1"/>
        <end position="24"/>
    </location>
</feature>
<protein>
    <submittedName>
        <fullName evidence="3">Uncharacterized protein</fullName>
    </submittedName>
</protein>
<keyword evidence="2" id="KW-0732">Signal</keyword>
<dbReference type="RefSeq" id="WP_203726301.1">
    <property type="nucleotide sequence ID" value="NZ_BAAATX010000003.1"/>
</dbReference>
<evidence type="ECO:0000256" key="1">
    <source>
        <dbReference type="SAM" id="Phobius"/>
    </source>
</evidence>
<gene>
    <name evidence="3" type="ORF">Adu01nite_20130</name>
</gene>
<keyword evidence="1" id="KW-0472">Membrane</keyword>
<proteinExistence type="predicted"/>
<keyword evidence="1" id="KW-0812">Transmembrane</keyword>
<evidence type="ECO:0000256" key="2">
    <source>
        <dbReference type="SAM" id="SignalP"/>
    </source>
</evidence>
<keyword evidence="4" id="KW-1185">Reference proteome</keyword>
<sequence>MKRPAFLAVTVLIVLVTTAPAAQAGSLTAKLSVDEGKVGDTVRVTGSSWPGGQLVQLVTCGEGGLTGSVACDNRAALATPVRPDGTFLVDLQIGEPPKACPCVVHIGLVQGIDDSSVNLPLTITGHAVGALPKATAAPRTLEFQDGRLGGGSWTAWFGAPDHLRLTYTVRNPSAATLTNGTLSARMAGDGTDDIYYQAPVTDLGPGQSRTFTVPVDIPLFAFGRYAVTVDIGGLAVARAHHEAYPWGLFALNAAGLALILWGVLRRLRRRRKFNELSAAEAVLPAVVRLGGLGAFLVFDDAPMAGRLRRHAGGSLSTDGLRTLIGTGTGAPRGGDSVLDLDALGHVLARRYPPGPTLQDTLLEGKHP</sequence>
<dbReference type="Proteomes" id="UP000637628">
    <property type="component" value="Unassembled WGS sequence"/>
</dbReference>
<evidence type="ECO:0000313" key="4">
    <source>
        <dbReference type="Proteomes" id="UP000637628"/>
    </source>
</evidence>
<feature type="transmembrane region" description="Helical" evidence="1">
    <location>
        <begin position="243"/>
        <end position="264"/>
    </location>
</feature>
<dbReference type="EMBL" id="BOML01000019">
    <property type="protein sequence ID" value="GIE00663.1"/>
    <property type="molecule type" value="Genomic_DNA"/>
</dbReference>
<keyword evidence="1" id="KW-1133">Transmembrane helix</keyword>